<evidence type="ECO:0000256" key="2">
    <source>
        <dbReference type="RuleBase" id="RU363072"/>
    </source>
</evidence>
<keyword evidence="2" id="KW-0732">Signal</keyword>
<dbReference type="InterPro" id="IPR038673">
    <property type="entry name" value="OprB_sf"/>
</dbReference>
<feature type="signal peptide" evidence="2">
    <location>
        <begin position="1"/>
        <end position="28"/>
    </location>
</feature>
<dbReference type="AlphaFoldDB" id="A0A090TX36"/>
<keyword evidence="4" id="KW-1185">Reference proteome</keyword>
<dbReference type="GO" id="GO:0008643">
    <property type="term" value="P:carbohydrate transport"/>
    <property type="evidence" value="ECO:0007669"/>
    <property type="project" value="InterPro"/>
</dbReference>
<dbReference type="Proteomes" id="UP000029224">
    <property type="component" value="Unassembled WGS sequence"/>
</dbReference>
<accession>A0A090TX36</accession>
<dbReference type="PANTHER" id="PTHR37944">
    <property type="entry name" value="PORIN B"/>
    <property type="match status" value="1"/>
</dbReference>
<feature type="chain" id="PRO_5007227509" evidence="2">
    <location>
        <begin position="29"/>
        <end position="424"/>
    </location>
</feature>
<dbReference type="GO" id="GO:0015288">
    <property type="term" value="F:porin activity"/>
    <property type="evidence" value="ECO:0007669"/>
    <property type="project" value="InterPro"/>
</dbReference>
<comment type="caution">
    <text evidence="3">The sequence shown here is derived from an EMBL/GenBank/DDBJ whole genome shotgun (WGS) entry which is preliminary data.</text>
</comment>
<organism evidence="3 4">
    <name type="scientific">Vibrio maritimus</name>
    <dbReference type="NCBI Taxonomy" id="990268"/>
    <lineage>
        <taxon>Bacteria</taxon>
        <taxon>Pseudomonadati</taxon>
        <taxon>Pseudomonadota</taxon>
        <taxon>Gammaproteobacteria</taxon>
        <taxon>Vibrionales</taxon>
        <taxon>Vibrionaceae</taxon>
        <taxon>Vibrio</taxon>
    </lineage>
</organism>
<dbReference type="GO" id="GO:0016020">
    <property type="term" value="C:membrane"/>
    <property type="evidence" value="ECO:0007669"/>
    <property type="project" value="InterPro"/>
</dbReference>
<evidence type="ECO:0000313" key="3">
    <source>
        <dbReference type="EMBL" id="GAL35457.1"/>
    </source>
</evidence>
<dbReference type="PANTHER" id="PTHR37944:SF1">
    <property type="entry name" value="PORIN B"/>
    <property type="match status" value="1"/>
</dbReference>
<reference evidence="3 4" key="1">
    <citation type="submission" date="2014-09" db="EMBL/GenBank/DDBJ databases">
        <title>Vibrio maritimus JCM 19240. (C210) whole genome shotgun sequence.</title>
        <authorList>
            <person name="Sawabe T."/>
            <person name="Meirelles P."/>
            <person name="Nakanishi M."/>
            <person name="Sayaka M."/>
            <person name="Hattori M."/>
            <person name="Ohkuma M."/>
        </authorList>
    </citation>
    <scope>NUCLEOTIDE SEQUENCE [LARGE SCALE GENOMIC DNA]</scope>
    <source>
        <strain evidence="3 4">JCM 19240</strain>
    </source>
</reference>
<gene>
    <name evidence="3" type="ORF">JCM19240_304</name>
</gene>
<reference evidence="3 4" key="2">
    <citation type="submission" date="2014-09" db="EMBL/GenBank/DDBJ databases">
        <authorList>
            <consortium name="NBRP consortium"/>
            <person name="Sawabe T."/>
            <person name="Meirelles P."/>
            <person name="Nakanishi M."/>
            <person name="Sayaka M."/>
            <person name="Hattori M."/>
            <person name="Ohkuma M."/>
        </authorList>
    </citation>
    <scope>NUCLEOTIDE SEQUENCE [LARGE SCALE GENOMIC DNA]</scope>
    <source>
        <strain evidence="3 4">JCM 19240</strain>
    </source>
</reference>
<proteinExistence type="inferred from homology"/>
<dbReference type="Gene3D" id="2.40.160.180">
    <property type="entry name" value="Carbohydrate-selective porin OprB"/>
    <property type="match status" value="1"/>
</dbReference>
<evidence type="ECO:0000256" key="1">
    <source>
        <dbReference type="ARBA" id="ARBA00008769"/>
    </source>
</evidence>
<dbReference type="EMBL" id="BBMT01000007">
    <property type="protein sequence ID" value="GAL35457.1"/>
    <property type="molecule type" value="Genomic_DNA"/>
</dbReference>
<dbReference type="OrthoDB" id="236886at2"/>
<protein>
    <submittedName>
        <fullName evidence="3">Uncharacterized protein</fullName>
    </submittedName>
</protein>
<comment type="similarity">
    <text evidence="1 2">Belongs to the OprB family.</text>
</comment>
<sequence length="424" mass="46023">MSTQLMNVKPTTLCLAIISTLSTGSIMAANFEGPDSVENTIAQQTEQKKDWRNQLADKGFTFGADYFALGLKSPNGVDGSNVNAASGVARLYGSWNLLGHGTDNVGSLVWKVEHRHSYTDTDPKSFAWLGQDQVGYAGMIAPAFSDQGFRVTDLNWKQKISDGRGSIIVGWQDVTNYVDVYALASPWSGFTNLAFSTGAGAMGLPDDGVLAISAGHMLGDNFYIIGGIADAKGKSEDIFDGFDTAFGGDAAYFKTLEIGWTASQDQIYTDNLHLTFWHMDAGSRHSLSSTVLEDGTVIGGESGQGVNFSWSQFVTPQIMPFVRGGISEGDVALYDRSLSVGMGYFGLGQPTNNLGFAINWSQTNEDTLQTFLNAGERQVAAELYYNMQWGDHVQITPDIQYIKDPAFSSESHAWVFGIRARIFI</sequence>
<name>A0A090TX36_9VIBR</name>
<dbReference type="InterPro" id="IPR052932">
    <property type="entry name" value="OprB_Porin"/>
</dbReference>
<dbReference type="InterPro" id="IPR007049">
    <property type="entry name" value="Carb-sel_porin_OprB"/>
</dbReference>
<evidence type="ECO:0000313" key="4">
    <source>
        <dbReference type="Proteomes" id="UP000029224"/>
    </source>
</evidence>
<dbReference type="Pfam" id="PF04966">
    <property type="entry name" value="OprB"/>
    <property type="match status" value="1"/>
</dbReference>